<accession>A0A6A1W4A2</accession>
<name>A0A6A1W4A2_9ROSI</name>
<comment type="caution">
    <text evidence="2">The sequence shown here is derived from an EMBL/GenBank/DDBJ whole genome shotgun (WGS) entry which is preliminary data.</text>
</comment>
<evidence type="ECO:0000313" key="2">
    <source>
        <dbReference type="EMBL" id="KAB1220064.1"/>
    </source>
</evidence>
<sequence>MEVTVQNVQIIFSPDELALFLGYVRDVTAFPNVPMTEEGRPTKAEFLHNLMVPEGDEPRALPLGSINKTTLSKSMAQTRRVLGAARAARARREEPAQGTEEQDPGQGSSQDSRDSAELGGVYDDRVD</sequence>
<dbReference type="Proteomes" id="UP000516437">
    <property type="component" value="Chromosome 3"/>
</dbReference>
<dbReference type="OrthoDB" id="1559178at2759"/>
<gene>
    <name evidence="2" type="ORF">CJ030_MR3G007105</name>
</gene>
<organism evidence="2 3">
    <name type="scientific">Morella rubra</name>
    <name type="common">Chinese bayberry</name>
    <dbReference type="NCBI Taxonomy" id="262757"/>
    <lineage>
        <taxon>Eukaryota</taxon>
        <taxon>Viridiplantae</taxon>
        <taxon>Streptophyta</taxon>
        <taxon>Embryophyta</taxon>
        <taxon>Tracheophyta</taxon>
        <taxon>Spermatophyta</taxon>
        <taxon>Magnoliopsida</taxon>
        <taxon>eudicotyledons</taxon>
        <taxon>Gunneridae</taxon>
        <taxon>Pentapetalae</taxon>
        <taxon>rosids</taxon>
        <taxon>fabids</taxon>
        <taxon>Fagales</taxon>
        <taxon>Myricaceae</taxon>
        <taxon>Morella</taxon>
    </lineage>
</organism>
<keyword evidence="3" id="KW-1185">Reference proteome</keyword>
<proteinExistence type="predicted"/>
<evidence type="ECO:0000256" key="1">
    <source>
        <dbReference type="SAM" id="MobiDB-lite"/>
    </source>
</evidence>
<evidence type="ECO:0000313" key="3">
    <source>
        <dbReference type="Proteomes" id="UP000516437"/>
    </source>
</evidence>
<protein>
    <submittedName>
        <fullName evidence="2">Uncharacterized protein</fullName>
    </submittedName>
</protein>
<feature type="region of interest" description="Disordered" evidence="1">
    <location>
        <begin position="74"/>
        <end position="127"/>
    </location>
</feature>
<reference evidence="2 3" key="1">
    <citation type="journal article" date="2019" name="Plant Biotechnol. J.">
        <title>The red bayberry genome and genetic basis of sex determination.</title>
        <authorList>
            <person name="Jia H.M."/>
            <person name="Jia H.J."/>
            <person name="Cai Q.L."/>
            <person name="Wang Y."/>
            <person name="Zhao H.B."/>
            <person name="Yang W.F."/>
            <person name="Wang G.Y."/>
            <person name="Li Y.H."/>
            <person name="Zhan D.L."/>
            <person name="Shen Y.T."/>
            <person name="Niu Q.F."/>
            <person name="Chang L."/>
            <person name="Qiu J."/>
            <person name="Zhao L."/>
            <person name="Xie H.B."/>
            <person name="Fu W.Y."/>
            <person name="Jin J."/>
            <person name="Li X.W."/>
            <person name="Jiao Y."/>
            <person name="Zhou C.C."/>
            <person name="Tu T."/>
            <person name="Chai C.Y."/>
            <person name="Gao J.L."/>
            <person name="Fan L.J."/>
            <person name="van de Weg E."/>
            <person name="Wang J.Y."/>
            <person name="Gao Z.S."/>
        </authorList>
    </citation>
    <scope>NUCLEOTIDE SEQUENCE [LARGE SCALE GENOMIC DNA]</scope>
    <source>
        <tissue evidence="2">Leaves</tissue>
    </source>
</reference>
<feature type="compositionally biased region" description="Basic and acidic residues" evidence="1">
    <location>
        <begin position="111"/>
        <end position="127"/>
    </location>
</feature>
<dbReference type="EMBL" id="RXIC02000021">
    <property type="protein sequence ID" value="KAB1220064.1"/>
    <property type="molecule type" value="Genomic_DNA"/>
</dbReference>
<dbReference type="AlphaFoldDB" id="A0A6A1W4A2"/>